<keyword evidence="5 8" id="KW-0812">Transmembrane</keyword>
<keyword evidence="7 8" id="KW-0472">Membrane</keyword>
<comment type="subcellular location">
    <subcellularLocation>
        <location evidence="1 8">Cell membrane</location>
        <topology evidence="1 8">Multi-pass membrane protein</topology>
    </subcellularLocation>
</comment>
<keyword evidence="3" id="KW-0813">Transport</keyword>
<evidence type="ECO:0000256" key="4">
    <source>
        <dbReference type="ARBA" id="ARBA00022475"/>
    </source>
</evidence>
<dbReference type="InterPro" id="IPR052017">
    <property type="entry name" value="TSUP"/>
</dbReference>
<proteinExistence type="inferred from homology"/>
<keyword evidence="6 8" id="KW-1133">Transmembrane helix</keyword>
<evidence type="ECO:0000256" key="3">
    <source>
        <dbReference type="ARBA" id="ARBA00022448"/>
    </source>
</evidence>
<dbReference type="PANTHER" id="PTHR30269:SF37">
    <property type="entry name" value="MEMBRANE TRANSPORTER PROTEIN"/>
    <property type="match status" value="1"/>
</dbReference>
<evidence type="ECO:0000313" key="10">
    <source>
        <dbReference type="Proteomes" id="UP000432015"/>
    </source>
</evidence>
<feature type="transmembrane region" description="Helical" evidence="8">
    <location>
        <begin position="97"/>
        <end position="117"/>
    </location>
</feature>
<dbReference type="AlphaFoldDB" id="A0A7K1KVQ1"/>
<evidence type="ECO:0000256" key="8">
    <source>
        <dbReference type="RuleBase" id="RU363041"/>
    </source>
</evidence>
<evidence type="ECO:0000256" key="1">
    <source>
        <dbReference type="ARBA" id="ARBA00004651"/>
    </source>
</evidence>
<name>A0A7K1KVQ1_9ACTN</name>
<dbReference type="EMBL" id="WOFH01000002">
    <property type="protein sequence ID" value="MUN36260.1"/>
    <property type="molecule type" value="Genomic_DNA"/>
</dbReference>
<gene>
    <name evidence="9" type="ORF">GNZ18_06565</name>
</gene>
<dbReference type="InterPro" id="IPR002781">
    <property type="entry name" value="TM_pro_TauE-like"/>
</dbReference>
<evidence type="ECO:0000256" key="6">
    <source>
        <dbReference type="ARBA" id="ARBA00022989"/>
    </source>
</evidence>
<comment type="similarity">
    <text evidence="2 8">Belongs to the 4-toluene sulfonate uptake permease (TSUP) (TC 2.A.102) family.</text>
</comment>
<evidence type="ECO:0000256" key="5">
    <source>
        <dbReference type="ARBA" id="ARBA00022692"/>
    </source>
</evidence>
<feature type="transmembrane region" description="Helical" evidence="8">
    <location>
        <begin position="129"/>
        <end position="151"/>
    </location>
</feature>
<comment type="caution">
    <text evidence="9">The sequence shown here is derived from an EMBL/GenBank/DDBJ whole genome shotgun (WGS) entry which is preliminary data.</text>
</comment>
<accession>A0A7K1KVQ1</accession>
<dbReference type="PANTHER" id="PTHR30269">
    <property type="entry name" value="TRANSMEMBRANE PROTEIN YFCA"/>
    <property type="match status" value="1"/>
</dbReference>
<organism evidence="9 10">
    <name type="scientific">Actinomadura litoris</name>
    <dbReference type="NCBI Taxonomy" id="2678616"/>
    <lineage>
        <taxon>Bacteria</taxon>
        <taxon>Bacillati</taxon>
        <taxon>Actinomycetota</taxon>
        <taxon>Actinomycetes</taxon>
        <taxon>Streptosporangiales</taxon>
        <taxon>Thermomonosporaceae</taxon>
        <taxon>Actinomadura</taxon>
    </lineage>
</organism>
<feature type="transmembrane region" description="Helical" evidence="8">
    <location>
        <begin position="38"/>
        <end position="60"/>
    </location>
</feature>
<keyword evidence="10" id="KW-1185">Reference proteome</keyword>
<dbReference type="Proteomes" id="UP000432015">
    <property type="component" value="Unassembled WGS sequence"/>
</dbReference>
<keyword evidence="4 8" id="KW-1003">Cell membrane</keyword>
<dbReference type="Pfam" id="PF01925">
    <property type="entry name" value="TauE"/>
    <property type="match status" value="1"/>
</dbReference>
<dbReference type="GO" id="GO:0005886">
    <property type="term" value="C:plasma membrane"/>
    <property type="evidence" value="ECO:0007669"/>
    <property type="project" value="UniProtKB-SubCell"/>
</dbReference>
<protein>
    <recommendedName>
        <fullName evidence="8">Probable membrane transporter protein</fullName>
    </recommendedName>
</protein>
<feature type="transmembrane region" description="Helical" evidence="8">
    <location>
        <begin position="221"/>
        <end position="238"/>
    </location>
</feature>
<evidence type="ECO:0000256" key="2">
    <source>
        <dbReference type="ARBA" id="ARBA00009142"/>
    </source>
</evidence>
<evidence type="ECO:0000256" key="7">
    <source>
        <dbReference type="ARBA" id="ARBA00023136"/>
    </source>
</evidence>
<sequence length="239" mass="23825">MPHLDFVLVAGFAALLGAIVQGSVGLGVGLVATPVVTMLFPAAMPGSILVVAAIMPLATLSREIRHADLRGLGWACGGRLAGTPLGVLMVAAVPARVLGVVIGGLVLAALGATTWSAEVPRNPATLATAGVIGGATGTATAISGPPIALLYQRESGPRVRATLAAFFTLGALLSLVMLAAAGRLPTSQITAGLALTPFVLAGFLAAGPLRRHLTGPRMRAALLAVVAASALTLITRSLL</sequence>
<reference evidence="9 10" key="1">
    <citation type="submission" date="2019-11" db="EMBL/GenBank/DDBJ databases">
        <authorList>
            <person name="Cao P."/>
        </authorList>
    </citation>
    <scope>NUCLEOTIDE SEQUENCE [LARGE SCALE GENOMIC DNA]</scope>
    <source>
        <strain evidence="9 10">NEAU-AAG5</strain>
    </source>
</reference>
<dbReference type="RefSeq" id="WP_312874334.1">
    <property type="nucleotide sequence ID" value="NZ_WOFH01000002.1"/>
</dbReference>
<feature type="transmembrane region" description="Helical" evidence="8">
    <location>
        <begin position="163"/>
        <end position="182"/>
    </location>
</feature>
<evidence type="ECO:0000313" key="9">
    <source>
        <dbReference type="EMBL" id="MUN36260.1"/>
    </source>
</evidence>
<feature type="transmembrane region" description="Helical" evidence="8">
    <location>
        <begin position="188"/>
        <end position="209"/>
    </location>
</feature>